<dbReference type="RefSeq" id="WP_105328875.1">
    <property type="nucleotide sequence ID" value="NZ_PUHY01000005.1"/>
</dbReference>
<evidence type="ECO:0000313" key="2">
    <source>
        <dbReference type="Proteomes" id="UP000238322"/>
    </source>
</evidence>
<dbReference type="Proteomes" id="UP000238322">
    <property type="component" value="Unassembled WGS sequence"/>
</dbReference>
<organism evidence="1 2">
    <name type="scientific">Blastopirellula marina</name>
    <dbReference type="NCBI Taxonomy" id="124"/>
    <lineage>
        <taxon>Bacteria</taxon>
        <taxon>Pseudomonadati</taxon>
        <taxon>Planctomycetota</taxon>
        <taxon>Planctomycetia</taxon>
        <taxon>Pirellulales</taxon>
        <taxon>Pirellulaceae</taxon>
        <taxon>Blastopirellula</taxon>
    </lineage>
</organism>
<dbReference type="EMBL" id="PUHY01000005">
    <property type="protein sequence ID" value="PQO37626.1"/>
    <property type="molecule type" value="Genomic_DNA"/>
</dbReference>
<sequence length="110" mass="12110">MPDSYLLAREKSTVIATNQEAFEYLYDRWGLVSVQVMISAVAAYGADTGSVQVLTLLTGTSETVSHEEEKALVRAMHYVEENLSAWQEQRVIAMPDGQTLTIDAALVAED</sequence>
<name>A0A2S8FZL6_9BACT</name>
<accession>A0A2S8FZL6</accession>
<dbReference type="AlphaFoldDB" id="A0A2S8FZL6"/>
<reference evidence="1 2" key="1">
    <citation type="submission" date="2018-02" db="EMBL/GenBank/DDBJ databases">
        <title>Comparative genomes isolates from brazilian mangrove.</title>
        <authorList>
            <person name="Araujo J.E."/>
            <person name="Taketani R.G."/>
            <person name="Silva M.C.P."/>
            <person name="Loureco M.V."/>
            <person name="Andreote F.D."/>
        </authorList>
    </citation>
    <scope>NUCLEOTIDE SEQUENCE [LARGE SCALE GENOMIC DNA]</scope>
    <source>
        <strain evidence="1 2">Hex-1 MGV</strain>
    </source>
</reference>
<proteinExistence type="predicted"/>
<comment type="caution">
    <text evidence="1">The sequence shown here is derived from an EMBL/GenBank/DDBJ whole genome shotgun (WGS) entry which is preliminary data.</text>
</comment>
<evidence type="ECO:0000313" key="1">
    <source>
        <dbReference type="EMBL" id="PQO37626.1"/>
    </source>
</evidence>
<dbReference type="OrthoDB" id="284452at2"/>
<protein>
    <submittedName>
        <fullName evidence="1">Uncharacterized protein</fullName>
    </submittedName>
</protein>
<gene>
    <name evidence="1" type="ORF">C5Y83_06685</name>
</gene>